<keyword evidence="5 10" id="KW-0808">Transferase</keyword>
<dbReference type="InterPro" id="IPR022384">
    <property type="entry name" value="FormiminoTrfase_cat_dom_sf"/>
</dbReference>
<evidence type="ECO:0000256" key="5">
    <source>
        <dbReference type="ARBA" id="ARBA00022679"/>
    </source>
</evidence>
<evidence type="ECO:0000259" key="8">
    <source>
        <dbReference type="SMART" id="SM01221"/>
    </source>
</evidence>
<reference evidence="10" key="1">
    <citation type="submission" date="2019-09" db="EMBL/GenBank/DDBJ databases">
        <title>Characterisation of the sponge microbiome using genome-centric metagenomics.</title>
        <authorList>
            <person name="Engelberts J.P."/>
            <person name="Robbins S.J."/>
            <person name="De Goeij J.M."/>
            <person name="Aranda M."/>
            <person name="Bell S.C."/>
            <person name="Webster N.S."/>
        </authorList>
    </citation>
    <scope>NUCLEOTIDE SEQUENCE</scope>
    <source>
        <strain evidence="10">SB0664_bin_27</strain>
    </source>
</reference>
<dbReference type="InterPro" id="IPR051623">
    <property type="entry name" value="FTCD"/>
</dbReference>
<dbReference type="GO" id="GO:0005542">
    <property type="term" value="F:folic acid binding"/>
    <property type="evidence" value="ECO:0007669"/>
    <property type="project" value="UniProtKB-KW"/>
</dbReference>
<dbReference type="SMART" id="SM01221">
    <property type="entry name" value="FTCD"/>
    <property type="match status" value="1"/>
</dbReference>
<dbReference type="Gene3D" id="3.30.990.10">
    <property type="entry name" value="Formiminotransferase, N-terminal subdomain"/>
    <property type="match status" value="1"/>
</dbReference>
<evidence type="ECO:0000256" key="2">
    <source>
        <dbReference type="ARBA" id="ARBA00005082"/>
    </source>
</evidence>
<dbReference type="InterPro" id="IPR013802">
    <property type="entry name" value="Formiminotransferase_C"/>
</dbReference>
<keyword evidence="7" id="KW-0290">Folate-binding</keyword>
<gene>
    <name evidence="10" type="primary">ftcD</name>
    <name evidence="10" type="ORF">F4Y42_07915</name>
</gene>
<comment type="subcellular location">
    <subcellularLocation>
        <location evidence="1">Cytoplasm</location>
    </subcellularLocation>
</comment>
<dbReference type="AlphaFoldDB" id="A0A6B0YRY6"/>
<evidence type="ECO:0000259" key="9">
    <source>
        <dbReference type="SMART" id="SM01222"/>
    </source>
</evidence>
<dbReference type="InterPro" id="IPR037070">
    <property type="entry name" value="Formiminotransferase_C_sf"/>
</dbReference>
<dbReference type="GO" id="GO:0030409">
    <property type="term" value="F:glutamate formimidoyltransferase activity"/>
    <property type="evidence" value="ECO:0007669"/>
    <property type="project" value="UniProtKB-EC"/>
</dbReference>
<evidence type="ECO:0000256" key="4">
    <source>
        <dbReference type="ARBA" id="ARBA00022490"/>
    </source>
</evidence>
<keyword evidence="6" id="KW-0369">Histidine metabolism</keyword>
<keyword evidence="4" id="KW-0963">Cytoplasm</keyword>
<dbReference type="PANTHER" id="PTHR12234:SF1">
    <property type="entry name" value="FORMIMINOTRANSFERASE N-TERMINAL SUBDOMAIN-CONTAINING PROTEIN"/>
    <property type="match status" value="1"/>
</dbReference>
<organism evidence="10">
    <name type="scientific">Caldilineaceae bacterium SB0664_bin_27</name>
    <dbReference type="NCBI Taxonomy" id="2605260"/>
    <lineage>
        <taxon>Bacteria</taxon>
        <taxon>Bacillati</taxon>
        <taxon>Chloroflexota</taxon>
        <taxon>Caldilineae</taxon>
        <taxon>Caldilineales</taxon>
        <taxon>Caldilineaceae</taxon>
    </lineage>
</organism>
<proteinExistence type="predicted"/>
<evidence type="ECO:0000256" key="1">
    <source>
        <dbReference type="ARBA" id="ARBA00004496"/>
    </source>
</evidence>
<dbReference type="EC" id="2.1.2.5" evidence="3"/>
<evidence type="ECO:0000256" key="7">
    <source>
        <dbReference type="ARBA" id="ARBA00022954"/>
    </source>
</evidence>
<dbReference type="InterPro" id="IPR012886">
    <property type="entry name" value="Formiminotransferase_N"/>
</dbReference>
<dbReference type="SMART" id="SM01222">
    <property type="entry name" value="FTCD_N"/>
    <property type="match status" value="1"/>
</dbReference>
<protein>
    <recommendedName>
        <fullName evidence="3">glutamate formimidoyltransferase</fullName>
        <ecNumber evidence="3">2.1.2.5</ecNumber>
    </recommendedName>
</protein>
<evidence type="ECO:0000256" key="3">
    <source>
        <dbReference type="ARBA" id="ARBA00012252"/>
    </source>
</evidence>
<dbReference type="InterPro" id="IPR004227">
    <property type="entry name" value="Formiminotransferase_cat"/>
</dbReference>
<dbReference type="GO" id="GO:0019557">
    <property type="term" value="P:L-histidine catabolic process to glutamate and formate"/>
    <property type="evidence" value="ECO:0007669"/>
    <property type="project" value="UniProtKB-UniPathway"/>
</dbReference>
<dbReference type="PANTHER" id="PTHR12234">
    <property type="entry name" value="FORMIMINOTRANSFERASE-CYCLODEAMINASE"/>
    <property type="match status" value="1"/>
</dbReference>
<sequence>MPIIEAVPNFSEGRRDDVIDRLAAAVQAYGARLLHRTSDSYHNRTVLTVAGPPEQVLRGLFYAVEVAVACIDLRRHRGVHPRLGAADVVPLVPVGSTLLADCALLARRLGRRIGDELDVPVYLYGEAAARAERRNLADVRRGEYEALVREIHLPQRLPDFGPARAGPAGAVVVGARPVLIAFNVFLRTADVAVARTIARQIRERDGGLPAVRALGLLVDGQAQVSMNLVDYRATSPQAAVNAIRRHAARHAVELDRSELIGLIPQGALPGIGEQNGVSDGESLSTRTLPTRTLSPRTLSAAADALLLPELAPDRVLEVALRQP</sequence>
<dbReference type="GO" id="GO:0019556">
    <property type="term" value="P:L-histidine catabolic process to glutamate and formamide"/>
    <property type="evidence" value="ECO:0007669"/>
    <property type="project" value="UniProtKB-UniPathway"/>
</dbReference>
<dbReference type="InterPro" id="IPR037064">
    <property type="entry name" value="Formiminotransferase_N_sf"/>
</dbReference>
<dbReference type="EMBL" id="VXRG01000067">
    <property type="protein sequence ID" value="MXY93357.1"/>
    <property type="molecule type" value="Genomic_DNA"/>
</dbReference>
<accession>A0A6B0YRY6</accession>
<dbReference type="Pfam" id="PF07837">
    <property type="entry name" value="FTCD_N"/>
    <property type="match status" value="1"/>
</dbReference>
<feature type="domain" description="Formiminotransferase C-terminal subdomain" evidence="8">
    <location>
        <begin position="178"/>
        <end position="319"/>
    </location>
</feature>
<dbReference type="UniPathway" id="UPA00379">
    <property type="reaction ID" value="UER00555"/>
</dbReference>
<dbReference type="NCBIfam" id="TIGR02024">
    <property type="entry name" value="FtcD"/>
    <property type="match status" value="1"/>
</dbReference>
<dbReference type="Gene3D" id="3.30.70.670">
    <property type="entry name" value="Formiminotransferase, C-terminal subdomain"/>
    <property type="match status" value="1"/>
</dbReference>
<evidence type="ECO:0000313" key="10">
    <source>
        <dbReference type="EMBL" id="MXY93357.1"/>
    </source>
</evidence>
<comment type="caution">
    <text evidence="10">The sequence shown here is derived from an EMBL/GenBank/DDBJ whole genome shotgun (WGS) entry which is preliminary data.</text>
</comment>
<feature type="domain" description="Formiminotransferase N-terminal subdomain" evidence="9">
    <location>
        <begin position="2"/>
        <end position="177"/>
    </location>
</feature>
<comment type="pathway">
    <text evidence="2">Amino-acid degradation; L-histidine degradation into L-glutamate; L-glutamate from N-formimidoyl-L-glutamate (transferase route): step 1/1.</text>
</comment>
<name>A0A6B0YRY6_9CHLR</name>
<evidence type="ECO:0000256" key="6">
    <source>
        <dbReference type="ARBA" id="ARBA00022808"/>
    </source>
</evidence>
<dbReference type="SUPFAM" id="SSF55116">
    <property type="entry name" value="Formiminotransferase domain of formiminotransferase-cyclodeaminase"/>
    <property type="match status" value="2"/>
</dbReference>
<dbReference type="Pfam" id="PF02971">
    <property type="entry name" value="FTCD"/>
    <property type="match status" value="1"/>
</dbReference>
<dbReference type="GO" id="GO:0005737">
    <property type="term" value="C:cytoplasm"/>
    <property type="evidence" value="ECO:0007669"/>
    <property type="project" value="UniProtKB-SubCell"/>
</dbReference>